<protein>
    <submittedName>
        <fullName evidence="1">Uncharacterized protein</fullName>
    </submittedName>
</protein>
<organism evidence="1">
    <name type="scientific">Spirodela intermedia</name>
    <name type="common">Intermediate duckweed</name>
    <dbReference type="NCBI Taxonomy" id="51605"/>
    <lineage>
        <taxon>Eukaryota</taxon>
        <taxon>Viridiplantae</taxon>
        <taxon>Streptophyta</taxon>
        <taxon>Embryophyta</taxon>
        <taxon>Tracheophyta</taxon>
        <taxon>Spermatophyta</taxon>
        <taxon>Magnoliopsida</taxon>
        <taxon>Liliopsida</taxon>
        <taxon>Araceae</taxon>
        <taxon>Lemnoideae</taxon>
        <taxon>Spirodela</taxon>
    </lineage>
</organism>
<keyword evidence="3" id="KW-1185">Reference proteome</keyword>
<evidence type="ECO:0000313" key="1">
    <source>
        <dbReference type="EMBL" id="CAA2632555.1"/>
    </source>
</evidence>
<dbReference type="OrthoDB" id="10502661at2759"/>
<dbReference type="EMBL" id="LR743602">
    <property type="protein sequence ID" value="CAA2632555.1"/>
    <property type="molecule type" value="Genomic_DNA"/>
</dbReference>
<dbReference type="Proteomes" id="UP000663760">
    <property type="component" value="Chromosome 15"/>
</dbReference>
<dbReference type="EMBL" id="LR746278">
    <property type="protein sequence ID" value="CAA7408872.1"/>
    <property type="molecule type" value="Genomic_DNA"/>
</dbReference>
<reference evidence="1" key="1">
    <citation type="submission" date="2019-12" db="EMBL/GenBank/DDBJ databases">
        <authorList>
            <person name="Scholz U."/>
            <person name="Mascher M."/>
            <person name="Fiebig A."/>
        </authorList>
    </citation>
    <scope>NUCLEOTIDE SEQUENCE</scope>
</reference>
<sequence length="46" mass="5217">MTIVLYLPRKESARKPPSRHRRKEVPMKSVTILADSALGKCIVSPR</sequence>
<evidence type="ECO:0000313" key="3">
    <source>
        <dbReference type="Proteomes" id="UP000663760"/>
    </source>
</evidence>
<dbReference type="AlphaFoldDB" id="A0A7I8JNK8"/>
<name>A0A7I8JNK8_SPIIN</name>
<evidence type="ECO:0000313" key="2">
    <source>
        <dbReference type="EMBL" id="CAA7408872.1"/>
    </source>
</evidence>
<proteinExistence type="predicted"/>
<accession>A0A7I8JNK8</accession>
<gene>
    <name evidence="1" type="ORF">SI7747_15018162</name>
    <name evidence="2" type="ORF">SI8410_15019550</name>
</gene>